<evidence type="ECO:0000313" key="2">
    <source>
        <dbReference type="EMBL" id="KAL3509223.1"/>
    </source>
</evidence>
<keyword evidence="3" id="KW-1185">Reference proteome</keyword>
<feature type="region of interest" description="Disordered" evidence="1">
    <location>
        <begin position="355"/>
        <end position="393"/>
    </location>
</feature>
<feature type="region of interest" description="Disordered" evidence="1">
    <location>
        <begin position="214"/>
        <end position="260"/>
    </location>
</feature>
<name>A0ABD2YUK9_9GENT</name>
<dbReference type="AlphaFoldDB" id="A0ABD2YUK9"/>
<reference evidence="2 3" key="1">
    <citation type="submission" date="2024-11" db="EMBL/GenBank/DDBJ databases">
        <title>A near-complete genome assembly of Cinchona calisaya.</title>
        <authorList>
            <person name="Lian D.C."/>
            <person name="Zhao X.W."/>
            <person name="Wei L."/>
        </authorList>
    </citation>
    <scope>NUCLEOTIDE SEQUENCE [LARGE SCALE GENOMIC DNA]</scope>
    <source>
        <tissue evidence="2">Nenye</tissue>
    </source>
</reference>
<dbReference type="Proteomes" id="UP001630127">
    <property type="component" value="Unassembled WGS sequence"/>
</dbReference>
<comment type="caution">
    <text evidence="2">The sequence shown here is derived from an EMBL/GenBank/DDBJ whole genome shotgun (WGS) entry which is preliminary data.</text>
</comment>
<evidence type="ECO:0000256" key="1">
    <source>
        <dbReference type="SAM" id="MobiDB-lite"/>
    </source>
</evidence>
<feature type="compositionally biased region" description="Basic and acidic residues" evidence="1">
    <location>
        <begin position="364"/>
        <end position="374"/>
    </location>
</feature>
<protein>
    <submittedName>
        <fullName evidence="2">Uncharacterized protein</fullName>
    </submittedName>
</protein>
<dbReference type="EMBL" id="JBJUIK010000012">
    <property type="protein sequence ID" value="KAL3509223.1"/>
    <property type="molecule type" value="Genomic_DNA"/>
</dbReference>
<proteinExistence type="predicted"/>
<feature type="compositionally biased region" description="Polar residues" evidence="1">
    <location>
        <begin position="215"/>
        <end position="257"/>
    </location>
</feature>
<dbReference type="PANTHER" id="PTHR34659">
    <property type="entry name" value="BNAA05G11610D PROTEIN"/>
    <property type="match status" value="1"/>
</dbReference>
<gene>
    <name evidence="2" type="ORF">ACH5RR_028624</name>
</gene>
<accession>A0ABD2YUK9</accession>
<evidence type="ECO:0000313" key="3">
    <source>
        <dbReference type="Proteomes" id="UP001630127"/>
    </source>
</evidence>
<dbReference type="PANTHER" id="PTHR34659:SF8">
    <property type="entry name" value="(RAPE) HYPOTHETICAL PROTEIN"/>
    <property type="match status" value="1"/>
</dbReference>
<sequence length="393" mass="43198">MDVKGLAWIGNVYDKFEAMCLEMEEVMYEDTVKFVENQVQTVGANVKRFYSEVMEDLRADSFADPVKVAAADLSLNPCARPEMKLKASAKKEARETELKLTDDSEVISGKSETGVYRRPTASRKGNSKANFLPLAPVSRPITPFSENLRNVSSVSQMKRTREEATDRLDVILPSAGLQGGSRNANEKNCKAMVDTGLPKSHASVNPSATKAIVSAESTGQKQADSASGGLSSEFSAAGTSTNSGVVSQTEQNITTETGNKKSVEEEIIVAHQERLENRSADAAKNDDVLDPDVEIVEPFNESILEETCVLVEEDKLHFVPQGKGSHKSYKKKIREAFSSKMRLTRKEYEQLAAKYTEQNSNQESADRMVSDHPADSTMKILPAQSSESEWELL</sequence>
<dbReference type="InterPro" id="IPR053273">
    <property type="entry name" value="CST_Regulator"/>
</dbReference>
<organism evidence="2 3">
    <name type="scientific">Cinchona calisaya</name>
    <dbReference type="NCBI Taxonomy" id="153742"/>
    <lineage>
        <taxon>Eukaryota</taxon>
        <taxon>Viridiplantae</taxon>
        <taxon>Streptophyta</taxon>
        <taxon>Embryophyta</taxon>
        <taxon>Tracheophyta</taxon>
        <taxon>Spermatophyta</taxon>
        <taxon>Magnoliopsida</taxon>
        <taxon>eudicotyledons</taxon>
        <taxon>Gunneridae</taxon>
        <taxon>Pentapetalae</taxon>
        <taxon>asterids</taxon>
        <taxon>lamiids</taxon>
        <taxon>Gentianales</taxon>
        <taxon>Rubiaceae</taxon>
        <taxon>Cinchonoideae</taxon>
        <taxon>Cinchoneae</taxon>
        <taxon>Cinchona</taxon>
    </lineage>
</organism>